<feature type="transmembrane region" description="Helical" evidence="9">
    <location>
        <begin position="398"/>
        <end position="419"/>
    </location>
</feature>
<dbReference type="InParanoid" id="A0A194XM60"/>
<organism evidence="11 12">
    <name type="scientific">Mollisia scopiformis</name>
    <name type="common">Conifer needle endophyte fungus</name>
    <name type="synonym">Phialocephala scopiformis</name>
    <dbReference type="NCBI Taxonomy" id="149040"/>
    <lineage>
        <taxon>Eukaryota</taxon>
        <taxon>Fungi</taxon>
        <taxon>Dikarya</taxon>
        <taxon>Ascomycota</taxon>
        <taxon>Pezizomycotina</taxon>
        <taxon>Leotiomycetes</taxon>
        <taxon>Helotiales</taxon>
        <taxon>Mollisiaceae</taxon>
        <taxon>Mollisia</taxon>
    </lineage>
</organism>
<evidence type="ECO:0000256" key="4">
    <source>
        <dbReference type="ARBA" id="ARBA00022692"/>
    </source>
</evidence>
<dbReference type="EMBL" id="KQ947409">
    <property type="protein sequence ID" value="KUJ20852.1"/>
    <property type="molecule type" value="Genomic_DNA"/>
</dbReference>
<evidence type="ECO:0000256" key="2">
    <source>
        <dbReference type="ARBA" id="ARBA00022448"/>
    </source>
</evidence>
<comment type="similarity">
    <text evidence="7">Belongs to the major facilitator superfamily. DHA1 family. Polyamines/proton antiporter (TC 2.A.1.2.16) subfamily.</text>
</comment>
<dbReference type="Gene3D" id="1.20.1250.20">
    <property type="entry name" value="MFS general substrate transporter like domains"/>
    <property type="match status" value="1"/>
</dbReference>
<dbReference type="Proteomes" id="UP000070700">
    <property type="component" value="Unassembled WGS sequence"/>
</dbReference>
<proteinExistence type="inferred from homology"/>
<dbReference type="FunFam" id="1.20.1250.20:FF:000011">
    <property type="entry name" value="MFS multidrug transporter, putative"/>
    <property type="match status" value="1"/>
</dbReference>
<dbReference type="AlphaFoldDB" id="A0A194XM60"/>
<dbReference type="InterPro" id="IPR011701">
    <property type="entry name" value="MFS"/>
</dbReference>
<evidence type="ECO:0000256" key="8">
    <source>
        <dbReference type="SAM" id="MobiDB-lite"/>
    </source>
</evidence>
<keyword evidence="5 9" id="KW-1133">Transmembrane helix</keyword>
<dbReference type="PANTHER" id="PTHR23502">
    <property type="entry name" value="MAJOR FACILITATOR SUPERFAMILY"/>
    <property type="match status" value="1"/>
</dbReference>
<dbReference type="Pfam" id="PF07690">
    <property type="entry name" value="MFS_1"/>
    <property type="match status" value="1"/>
</dbReference>
<evidence type="ECO:0000256" key="9">
    <source>
        <dbReference type="SAM" id="Phobius"/>
    </source>
</evidence>
<keyword evidence="2" id="KW-0813">Transport</keyword>
<dbReference type="KEGG" id="psco:LY89DRAFT_579097"/>
<keyword evidence="6 9" id="KW-0472">Membrane</keyword>
<dbReference type="SUPFAM" id="SSF103473">
    <property type="entry name" value="MFS general substrate transporter"/>
    <property type="match status" value="1"/>
</dbReference>
<keyword evidence="12" id="KW-1185">Reference proteome</keyword>
<name>A0A194XM60_MOLSC</name>
<dbReference type="InterPro" id="IPR036259">
    <property type="entry name" value="MFS_trans_sf"/>
</dbReference>
<feature type="transmembrane region" description="Helical" evidence="9">
    <location>
        <begin position="328"/>
        <end position="354"/>
    </location>
</feature>
<keyword evidence="4 9" id="KW-0812">Transmembrane</keyword>
<evidence type="ECO:0000256" key="3">
    <source>
        <dbReference type="ARBA" id="ARBA00022475"/>
    </source>
</evidence>
<dbReference type="PANTHER" id="PTHR23502:SF186">
    <property type="entry name" value="MAJOR FACILITATOR SUPERFAMILY (MFS) PROFILE DOMAIN-CONTAINING PROTEIN"/>
    <property type="match status" value="1"/>
</dbReference>
<dbReference type="RefSeq" id="XP_018075207.1">
    <property type="nucleotide sequence ID" value="XM_018208987.1"/>
</dbReference>
<keyword evidence="3" id="KW-1003">Cell membrane</keyword>
<comment type="subcellular location">
    <subcellularLocation>
        <location evidence="1">Cell membrane</location>
        <topology evidence="1">Multi-pass membrane protein</topology>
    </subcellularLocation>
</comment>
<sequence>MQNSESKSQKISHWRMILDQAVLSPRVLQHQYRGAGTEDDPYIIEWVPGDTRNPFNFSMSKKVFITIVMALTSLSVSFSSSAYLSPAVLIAQDLRTTGEVVILGLFTFNLGQAIGPIIWGPLSELYGRQAVFVASFAGVTIFNGGCTASQSIAALVVLRFFTGVCASSPLTNAGGIISDMFPPTQRGLAMSAFVVSPYLGPAIGPIVSGFVAEKGGWRWVEGVMTIFTGSMFVLGSSSIPETYAPFLLRRRAARMSKVTGHVYQDVIQHDKASVSAKQLFANALSRPWILFFTEPIVLLLSVYMALIYGTLYSFFGAFIIVYEEVRGWSLGLGGLAFVGVAVGMITGVMCAIWVNLQYRRISAAGQATPETRMVAGMIGSVLVPLSLFWFAWTNFPSVSAIASIAAGWPFGTGMVLVYLAITNYLVDAYTIYAASALAASAVLRCIFGAVFPLFTPAQYHNLGIHWAATIPAFLALACMPFPWLLYRYGKLIRGRCKYSAEAERLRKLVAEKVVLQSEPKAPPKANGLPLLQENQYGDK</sequence>
<feature type="transmembrane region" description="Helical" evidence="9">
    <location>
        <begin position="431"/>
        <end position="454"/>
    </location>
</feature>
<feature type="transmembrane region" description="Helical" evidence="9">
    <location>
        <begin position="223"/>
        <end position="248"/>
    </location>
</feature>
<evidence type="ECO:0000256" key="5">
    <source>
        <dbReference type="ARBA" id="ARBA00022989"/>
    </source>
</evidence>
<dbReference type="OrthoDB" id="446368at2759"/>
<feature type="transmembrane region" description="Helical" evidence="9">
    <location>
        <begin position="100"/>
        <end position="119"/>
    </location>
</feature>
<evidence type="ECO:0000313" key="12">
    <source>
        <dbReference type="Proteomes" id="UP000070700"/>
    </source>
</evidence>
<feature type="transmembrane region" description="Helical" evidence="9">
    <location>
        <begin position="63"/>
        <end position="88"/>
    </location>
</feature>
<feature type="transmembrane region" description="Helical" evidence="9">
    <location>
        <begin position="374"/>
        <end position="392"/>
    </location>
</feature>
<evidence type="ECO:0000259" key="10">
    <source>
        <dbReference type="PROSITE" id="PS50850"/>
    </source>
</evidence>
<evidence type="ECO:0000256" key="7">
    <source>
        <dbReference type="ARBA" id="ARBA00038459"/>
    </source>
</evidence>
<protein>
    <submittedName>
        <fullName evidence="11">MFS general substrate transporter</fullName>
    </submittedName>
</protein>
<feature type="transmembrane region" description="Helical" evidence="9">
    <location>
        <begin position="296"/>
        <end position="322"/>
    </location>
</feature>
<reference evidence="11 12" key="1">
    <citation type="submission" date="2015-10" db="EMBL/GenBank/DDBJ databases">
        <title>Full genome of DAOMC 229536 Phialocephala scopiformis, a fungal endophyte of spruce producing the potent anti-insectan compound rugulosin.</title>
        <authorList>
            <consortium name="DOE Joint Genome Institute"/>
            <person name="Walker A.K."/>
            <person name="Frasz S.L."/>
            <person name="Seifert K.A."/>
            <person name="Miller J.D."/>
            <person name="Mondo S.J."/>
            <person name="Labutti K."/>
            <person name="Lipzen A."/>
            <person name="Dockter R."/>
            <person name="Kennedy M."/>
            <person name="Grigoriev I.V."/>
            <person name="Spatafora J.W."/>
        </authorList>
    </citation>
    <scope>NUCLEOTIDE SEQUENCE [LARGE SCALE GENOMIC DNA]</scope>
    <source>
        <strain evidence="11 12">CBS 120377</strain>
    </source>
</reference>
<dbReference type="GO" id="GO:0005886">
    <property type="term" value="C:plasma membrane"/>
    <property type="evidence" value="ECO:0007669"/>
    <property type="project" value="UniProtKB-SubCell"/>
</dbReference>
<feature type="transmembrane region" description="Helical" evidence="9">
    <location>
        <begin position="131"/>
        <end position="158"/>
    </location>
</feature>
<feature type="region of interest" description="Disordered" evidence="8">
    <location>
        <begin position="519"/>
        <end position="539"/>
    </location>
</feature>
<dbReference type="GO" id="GO:0022857">
    <property type="term" value="F:transmembrane transporter activity"/>
    <property type="evidence" value="ECO:0007669"/>
    <property type="project" value="InterPro"/>
</dbReference>
<evidence type="ECO:0000256" key="1">
    <source>
        <dbReference type="ARBA" id="ARBA00004651"/>
    </source>
</evidence>
<dbReference type="InterPro" id="IPR020846">
    <property type="entry name" value="MFS_dom"/>
</dbReference>
<feature type="transmembrane region" description="Helical" evidence="9">
    <location>
        <begin position="466"/>
        <end position="486"/>
    </location>
</feature>
<accession>A0A194XM60</accession>
<evidence type="ECO:0000313" key="11">
    <source>
        <dbReference type="EMBL" id="KUJ20852.1"/>
    </source>
</evidence>
<dbReference type="PROSITE" id="PS50850">
    <property type="entry name" value="MFS"/>
    <property type="match status" value="1"/>
</dbReference>
<dbReference type="CDD" id="cd17323">
    <property type="entry name" value="MFS_Tpo1_MDR_like"/>
    <property type="match status" value="1"/>
</dbReference>
<gene>
    <name evidence="11" type="ORF">LY89DRAFT_579097</name>
</gene>
<feature type="transmembrane region" description="Helical" evidence="9">
    <location>
        <begin position="188"/>
        <end position="211"/>
    </location>
</feature>
<dbReference type="GeneID" id="28818713"/>
<feature type="domain" description="Major facilitator superfamily (MFS) profile" evidence="10">
    <location>
        <begin position="65"/>
        <end position="490"/>
    </location>
</feature>
<evidence type="ECO:0000256" key="6">
    <source>
        <dbReference type="ARBA" id="ARBA00023136"/>
    </source>
</evidence>